<comment type="caution">
    <text evidence="3">The sequence shown here is derived from an EMBL/GenBank/DDBJ whole genome shotgun (WGS) entry which is preliminary data.</text>
</comment>
<reference evidence="3 4" key="1">
    <citation type="submission" date="2023-06" db="EMBL/GenBank/DDBJ databases">
        <title>Black Yeasts Isolated from many extreme environments.</title>
        <authorList>
            <person name="Coleine C."/>
            <person name="Stajich J.E."/>
            <person name="Selbmann L."/>
        </authorList>
    </citation>
    <scope>NUCLEOTIDE SEQUENCE [LARGE SCALE GENOMIC DNA]</scope>
    <source>
        <strain evidence="3 4">CCFEE 5887</strain>
    </source>
</reference>
<feature type="compositionally biased region" description="Acidic residues" evidence="2">
    <location>
        <begin position="29"/>
        <end position="40"/>
    </location>
</feature>
<dbReference type="InterPro" id="IPR035426">
    <property type="entry name" value="Gemin2/Brr1"/>
</dbReference>
<accession>A0AAV9QBF3</accession>
<keyword evidence="4" id="KW-1185">Reference proteome</keyword>
<feature type="compositionally biased region" description="Basic and acidic residues" evidence="2">
    <location>
        <begin position="17"/>
        <end position="28"/>
    </location>
</feature>
<dbReference type="GO" id="GO:0032797">
    <property type="term" value="C:SMN complex"/>
    <property type="evidence" value="ECO:0007669"/>
    <property type="project" value="TreeGrafter"/>
</dbReference>
<dbReference type="EMBL" id="JAXLQG010000006">
    <property type="protein sequence ID" value="KAK5538418.1"/>
    <property type="molecule type" value="Genomic_DNA"/>
</dbReference>
<sequence>MSRKRRNTSSPEPDDLPSPKRLDTHDAQDVWDETDEEDIGETPYVAQYSGQTGAFPGLGGDSDELFYGPAADGIDYLRMVRSEAKGVPYILTAPLDKAKDGSSQHAEDGGYYYDGAYTAVAKVSATEVEPTSPAQEYYHDSLLTQFRLVQATMRCTPPLSCLETLASSQFISFPESSRKVRAQWEAHVLSCDPHPAQVACFDQETVFELVKFFRMKLITFTHNKSDSIVRRIGAWVWAILGKCRDRGELSSEDIAELRGLARRAVEILRRLEGGLAQDDAWSEETEYEAADVQSAVDEVVATQKDVSETTTGAPNEGTETITVAMEKDMDRTRLIRMTLDMIITIVGEVYGQRDLLALRRKWRDD</sequence>
<name>A0AAV9QBF3_9PEZI</name>
<dbReference type="GO" id="GO:0005634">
    <property type="term" value="C:nucleus"/>
    <property type="evidence" value="ECO:0007669"/>
    <property type="project" value="TreeGrafter"/>
</dbReference>
<feature type="region of interest" description="Disordered" evidence="2">
    <location>
        <begin position="1"/>
        <end position="40"/>
    </location>
</feature>
<proteinExistence type="inferred from homology"/>
<protein>
    <submittedName>
        <fullName evidence="3">Uncharacterized protein</fullName>
    </submittedName>
</protein>
<dbReference type="Proteomes" id="UP001345827">
    <property type="component" value="Unassembled WGS sequence"/>
</dbReference>
<evidence type="ECO:0000256" key="1">
    <source>
        <dbReference type="ARBA" id="ARBA00025758"/>
    </source>
</evidence>
<organism evidence="3 4">
    <name type="scientific">Vermiconidia calcicola</name>
    <dbReference type="NCBI Taxonomy" id="1690605"/>
    <lineage>
        <taxon>Eukaryota</taxon>
        <taxon>Fungi</taxon>
        <taxon>Dikarya</taxon>
        <taxon>Ascomycota</taxon>
        <taxon>Pezizomycotina</taxon>
        <taxon>Dothideomycetes</taxon>
        <taxon>Dothideomycetidae</taxon>
        <taxon>Mycosphaerellales</taxon>
        <taxon>Extremaceae</taxon>
        <taxon>Vermiconidia</taxon>
    </lineage>
</organism>
<dbReference type="Pfam" id="PF04938">
    <property type="entry name" value="SIP1"/>
    <property type="match status" value="1"/>
</dbReference>
<dbReference type="AlphaFoldDB" id="A0AAV9QBF3"/>
<evidence type="ECO:0000313" key="4">
    <source>
        <dbReference type="Proteomes" id="UP001345827"/>
    </source>
</evidence>
<dbReference type="PANTHER" id="PTHR12794:SF0">
    <property type="entry name" value="GEM-ASSOCIATED PROTEIN 2"/>
    <property type="match status" value="1"/>
</dbReference>
<gene>
    <name evidence="3" type="ORF">LTR25_003960</name>
</gene>
<dbReference type="GO" id="GO:0000387">
    <property type="term" value="P:spliceosomal snRNP assembly"/>
    <property type="evidence" value="ECO:0007669"/>
    <property type="project" value="InterPro"/>
</dbReference>
<dbReference type="PANTHER" id="PTHR12794">
    <property type="entry name" value="GEMIN2"/>
    <property type="match status" value="1"/>
</dbReference>
<comment type="similarity">
    <text evidence="1">Belongs to the gemin-2 family.</text>
</comment>
<evidence type="ECO:0000313" key="3">
    <source>
        <dbReference type="EMBL" id="KAK5538418.1"/>
    </source>
</evidence>
<dbReference type="Gene3D" id="1.20.58.1070">
    <property type="match status" value="1"/>
</dbReference>
<evidence type="ECO:0000256" key="2">
    <source>
        <dbReference type="SAM" id="MobiDB-lite"/>
    </source>
</evidence>